<evidence type="ECO:0000313" key="3">
    <source>
        <dbReference type="Proteomes" id="UP001596091"/>
    </source>
</evidence>
<feature type="signal peptide" evidence="1">
    <location>
        <begin position="1"/>
        <end position="22"/>
    </location>
</feature>
<keyword evidence="1" id="KW-0732">Signal</keyword>
<evidence type="ECO:0000313" key="2">
    <source>
        <dbReference type="EMBL" id="MFC5863832.1"/>
    </source>
</evidence>
<sequence length="549" mass="59388">MGFALRAAIGGFLLMISGTAPLCWALQNQPGNSTIRTTTHLVQFGMIVRDRNGAVRNLTKDDFVVKDRGKIQPINVFSVDVSGTTAQSAQPLPPNTYSDIAGYGTEKPRSVTIVLLDNLNALFGAAPEPYERTPRWLEEHALTNAKQHLMEFLRTMDPSDRIAIYGLTDRLRVLCDFTCNRDQLLAVVGKYDASAMTARGAVEPGSVHVPEMLDPDSAHLGAPIAEAGQELAGFKNQDRAQLTMEAIAAITEHVADIPGRKNLLWLTSNLPFSGEAIARVLARGNVVAYPLDARGLLPRSPVVTMEDANEDDYAMGRVGGLMGADSGPTGIGTMQEMAADTGGHAFVNTNDLTSAIRSAIEDSAVTYTLGFYLPESDVDGKFHKIAVQVKQAGLSVTAPRGYFADKDTDATESETRSAFIAAIRSPLDAAALPLVVRMERQDKAAQNSVEIVGSVGLKSVQVHQEGSFRKGTLDIYTIEQDATGKVLHQGNERLNLKLTEQQYISYLQSGILFHQVLQPQQDTKVLRVLVQDHGSARVGSVIIPFAHVK</sequence>
<comment type="caution">
    <text evidence="2">The sequence shown here is derived from an EMBL/GenBank/DDBJ whole genome shotgun (WGS) entry which is preliminary data.</text>
</comment>
<dbReference type="InterPro" id="IPR017802">
    <property type="entry name" value="VWFA-rel_acidobac-type"/>
</dbReference>
<dbReference type="NCBIfam" id="TIGR03436">
    <property type="entry name" value="acidobact_VWFA"/>
    <property type="match status" value="1"/>
</dbReference>
<dbReference type="Proteomes" id="UP001596091">
    <property type="component" value="Unassembled WGS sequence"/>
</dbReference>
<evidence type="ECO:0000256" key="1">
    <source>
        <dbReference type="SAM" id="SignalP"/>
    </source>
</evidence>
<feature type="chain" id="PRO_5047107688" evidence="1">
    <location>
        <begin position="23"/>
        <end position="549"/>
    </location>
</feature>
<accession>A0ABW1EKN3</accession>
<organism evidence="2 3">
    <name type="scientific">Acidicapsa dinghuensis</name>
    <dbReference type="NCBI Taxonomy" id="2218256"/>
    <lineage>
        <taxon>Bacteria</taxon>
        <taxon>Pseudomonadati</taxon>
        <taxon>Acidobacteriota</taxon>
        <taxon>Terriglobia</taxon>
        <taxon>Terriglobales</taxon>
        <taxon>Acidobacteriaceae</taxon>
        <taxon>Acidicapsa</taxon>
    </lineage>
</organism>
<dbReference type="RefSeq" id="WP_263342181.1">
    <property type="nucleotide sequence ID" value="NZ_JAGSYH010000010.1"/>
</dbReference>
<proteinExistence type="predicted"/>
<reference evidence="3" key="1">
    <citation type="journal article" date="2019" name="Int. J. Syst. Evol. Microbiol.">
        <title>The Global Catalogue of Microorganisms (GCM) 10K type strain sequencing project: providing services to taxonomists for standard genome sequencing and annotation.</title>
        <authorList>
            <consortium name="The Broad Institute Genomics Platform"/>
            <consortium name="The Broad Institute Genome Sequencing Center for Infectious Disease"/>
            <person name="Wu L."/>
            <person name="Ma J."/>
        </authorList>
    </citation>
    <scope>NUCLEOTIDE SEQUENCE [LARGE SCALE GENOMIC DNA]</scope>
    <source>
        <strain evidence="3">JCM 4087</strain>
    </source>
</reference>
<name>A0ABW1EKN3_9BACT</name>
<gene>
    <name evidence="2" type="ORF">ACFPT7_16105</name>
</gene>
<keyword evidence="3" id="KW-1185">Reference proteome</keyword>
<protein>
    <submittedName>
        <fullName evidence="2">VWA domain-containing protein</fullName>
    </submittedName>
</protein>
<dbReference type="InterPro" id="IPR036465">
    <property type="entry name" value="vWFA_dom_sf"/>
</dbReference>
<dbReference type="EMBL" id="JBHSPH010000007">
    <property type="protein sequence ID" value="MFC5863832.1"/>
    <property type="molecule type" value="Genomic_DNA"/>
</dbReference>
<dbReference type="Gene3D" id="3.40.50.410">
    <property type="entry name" value="von Willebrand factor, type A domain"/>
    <property type="match status" value="1"/>
</dbReference>